<protein>
    <recommendedName>
        <fullName evidence="3">Cyclin N-terminal domain-containing protein</fullName>
    </recommendedName>
</protein>
<evidence type="ECO:0008006" key="3">
    <source>
        <dbReference type="Google" id="ProtNLM"/>
    </source>
</evidence>
<dbReference type="PANTHER" id="PTHR15615:SF10">
    <property type="entry name" value="PHO85 CYCLIN-2-RELATED"/>
    <property type="match status" value="1"/>
</dbReference>
<dbReference type="GO" id="GO:0019901">
    <property type="term" value="F:protein kinase binding"/>
    <property type="evidence" value="ECO:0007669"/>
    <property type="project" value="InterPro"/>
</dbReference>
<dbReference type="EMBL" id="JANBTW010000144">
    <property type="protein sequence ID" value="KAJ2669646.1"/>
    <property type="molecule type" value="Genomic_DNA"/>
</dbReference>
<dbReference type="InterPro" id="IPR036915">
    <property type="entry name" value="Cyclin-like_sf"/>
</dbReference>
<dbReference type="AlphaFoldDB" id="A0A9W8G223"/>
<dbReference type="Pfam" id="PF08613">
    <property type="entry name" value="Cyclin"/>
    <property type="match status" value="1"/>
</dbReference>
<dbReference type="GO" id="GO:0016538">
    <property type="term" value="F:cyclin-dependent protein serine/threonine kinase regulator activity"/>
    <property type="evidence" value="ECO:0007669"/>
    <property type="project" value="TreeGrafter"/>
</dbReference>
<gene>
    <name evidence="1" type="ORF">GGI25_006071</name>
</gene>
<dbReference type="GO" id="GO:0000307">
    <property type="term" value="C:cyclin-dependent protein kinase holoenzyme complex"/>
    <property type="evidence" value="ECO:0007669"/>
    <property type="project" value="TreeGrafter"/>
</dbReference>
<organism evidence="1 2">
    <name type="scientific">Coemansia spiralis</name>
    <dbReference type="NCBI Taxonomy" id="417178"/>
    <lineage>
        <taxon>Eukaryota</taxon>
        <taxon>Fungi</taxon>
        <taxon>Fungi incertae sedis</taxon>
        <taxon>Zoopagomycota</taxon>
        <taxon>Kickxellomycotina</taxon>
        <taxon>Kickxellomycetes</taxon>
        <taxon>Kickxellales</taxon>
        <taxon>Kickxellaceae</taxon>
        <taxon>Coemansia</taxon>
    </lineage>
</organism>
<accession>A0A9W8G223</accession>
<dbReference type="PANTHER" id="PTHR15615">
    <property type="match status" value="1"/>
</dbReference>
<dbReference type="SUPFAM" id="SSF47954">
    <property type="entry name" value="Cyclin-like"/>
    <property type="match status" value="1"/>
</dbReference>
<sequence length="166" mass="17848">MTTAIAATPGLDISGSHGQLLRTAAYSLKSLLRTDTTQKIGCTLANLPPIETFVCSITSTLGIKTAVLVTALIYVERLSRRLPASATGTVDTPYRIFLAALLLADKFWSDHAVPIKSLVAATGGVFPLREISNMERALIKLLGFNLFVSADQVQCHAKKLGFDIQM</sequence>
<comment type="caution">
    <text evidence="1">The sequence shown here is derived from an EMBL/GenBank/DDBJ whole genome shotgun (WGS) entry which is preliminary data.</text>
</comment>
<dbReference type="OrthoDB" id="10250320at2759"/>
<evidence type="ECO:0000313" key="2">
    <source>
        <dbReference type="Proteomes" id="UP001151518"/>
    </source>
</evidence>
<dbReference type="CDD" id="cd20557">
    <property type="entry name" value="CYCLIN_ScPCL1-like"/>
    <property type="match status" value="1"/>
</dbReference>
<proteinExistence type="predicted"/>
<reference evidence="1" key="1">
    <citation type="submission" date="2022-07" db="EMBL/GenBank/DDBJ databases">
        <title>Phylogenomic reconstructions and comparative analyses of Kickxellomycotina fungi.</title>
        <authorList>
            <person name="Reynolds N.K."/>
            <person name="Stajich J.E."/>
            <person name="Barry K."/>
            <person name="Grigoriev I.V."/>
            <person name="Crous P."/>
            <person name="Smith M.E."/>
        </authorList>
    </citation>
    <scope>NUCLEOTIDE SEQUENCE</scope>
    <source>
        <strain evidence="1">NRRL 3115</strain>
    </source>
</reference>
<dbReference type="Gene3D" id="1.10.472.10">
    <property type="entry name" value="Cyclin-like"/>
    <property type="match status" value="1"/>
</dbReference>
<dbReference type="Proteomes" id="UP001151518">
    <property type="component" value="Unassembled WGS sequence"/>
</dbReference>
<evidence type="ECO:0000313" key="1">
    <source>
        <dbReference type="EMBL" id="KAJ2669646.1"/>
    </source>
</evidence>
<name>A0A9W8G223_9FUNG</name>
<dbReference type="InterPro" id="IPR013922">
    <property type="entry name" value="Cyclin_PHO80-like"/>
</dbReference>
<dbReference type="GO" id="GO:0005634">
    <property type="term" value="C:nucleus"/>
    <property type="evidence" value="ECO:0007669"/>
    <property type="project" value="TreeGrafter"/>
</dbReference>